<organism evidence="2 3">
    <name type="scientific">Marinicella pacifica</name>
    <dbReference type="NCBI Taxonomy" id="1171543"/>
    <lineage>
        <taxon>Bacteria</taxon>
        <taxon>Pseudomonadati</taxon>
        <taxon>Pseudomonadota</taxon>
        <taxon>Gammaproteobacteria</taxon>
        <taxon>Lysobacterales</taxon>
        <taxon>Marinicellaceae</taxon>
        <taxon>Marinicella</taxon>
    </lineage>
</organism>
<evidence type="ECO:0000313" key="3">
    <source>
        <dbReference type="Proteomes" id="UP000605253"/>
    </source>
</evidence>
<dbReference type="SUPFAM" id="SSF88659">
    <property type="entry name" value="Sigma3 and sigma4 domains of RNA polymerase sigma factors"/>
    <property type="match status" value="1"/>
</dbReference>
<keyword evidence="3" id="KW-1185">Reference proteome</keyword>
<accession>A0A917CV12</accession>
<gene>
    <name evidence="2" type="ORF">GCM10011365_22330</name>
</gene>
<evidence type="ECO:0000313" key="2">
    <source>
        <dbReference type="EMBL" id="GGG00607.1"/>
    </source>
</evidence>
<dbReference type="RefSeq" id="WP_188365834.1">
    <property type="nucleotide sequence ID" value="NZ_BAABJF010000009.1"/>
</dbReference>
<evidence type="ECO:0000259" key="1">
    <source>
        <dbReference type="Pfam" id="PF07638"/>
    </source>
</evidence>
<protein>
    <recommendedName>
        <fullName evidence="1">RNA polymerase sigma-70 ECF-like HTH domain-containing protein</fullName>
    </recommendedName>
</protein>
<dbReference type="EMBL" id="BMEO01000012">
    <property type="protein sequence ID" value="GGG00607.1"/>
    <property type="molecule type" value="Genomic_DNA"/>
</dbReference>
<dbReference type="InterPro" id="IPR053812">
    <property type="entry name" value="HTH_Sigma70_ECF-like"/>
</dbReference>
<name>A0A917CV12_9GAMM</name>
<feature type="domain" description="RNA polymerase sigma-70 ECF-like HTH" evidence="1">
    <location>
        <begin position="4"/>
        <end position="176"/>
    </location>
</feature>
<dbReference type="Pfam" id="PF07638">
    <property type="entry name" value="Sigma70_ECF"/>
    <property type="match status" value="1"/>
</dbReference>
<dbReference type="Proteomes" id="UP000605253">
    <property type="component" value="Unassembled WGS sequence"/>
</dbReference>
<dbReference type="InterPro" id="IPR013324">
    <property type="entry name" value="RNA_pol_sigma_r3/r4-like"/>
</dbReference>
<sequence length="189" mass="21298">MPQQAITALLSEIKAGRKDLVDEVFALLYAEIKNIAGYQLNQLSPGQTITPTVLAHECYLKVVNNEDLHLDNKRHFLHYLSLSMRAYLIDCLRAKATAKRQHIKSDRSLSDCVGDSQLNFKVMEMESIFKRIEAIDTGLSEILQLKVLLGLTFGEISEVIDLSERQVMRRWQQAKAMALAIHNTGKDGG</sequence>
<reference evidence="2" key="1">
    <citation type="journal article" date="2014" name="Int. J. Syst. Evol. Microbiol.">
        <title>Complete genome sequence of Corynebacterium casei LMG S-19264T (=DSM 44701T), isolated from a smear-ripened cheese.</title>
        <authorList>
            <consortium name="US DOE Joint Genome Institute (JGI-PGF)"/>
            <person name="Walter F."/>
            <person name="Albersmeier A."/>
            <person name="Kalinowski J."/>
            <person name="Ruckert C."/>
        </authorList>
    </citation>
    <scope>NUCLEOTIDE SEQUENCE</scope>
    <source>
        <strain evidence="2">CGMCC 1.12181</strain>
    </source>
</reference>
<proteinExistence type="predicted"/>
<reference evidence="2" key="2">
    <citation type="submission" date="2020-09" db="EMBL/GenBank/DDBJ databases">
        <authorList>
            <person name="Sun Q."/>
            <person name="Zhou Y."/>
        </authorList>
    </citation>
    <scope>NUCLEOTIDE SEQUENCE</scope>
    <source>
        <strain evidence="2">CGMCC 1.12181</strain>
    </source>
</reference>
<dbReference type="AlphaFoldDB" id="A0A917CV12"/>
<comment type="caution">
    <text evidence="2">The sequence shown here is derived from an EMBL/GenBank/DDBJ whole genome shotgun (WGS) entry which is preliminary data.</text>
</comment>